<dbReference type="CDD" id="cd01460">
    <property type="entry name" value="vWA_midasin"/>
    <property type="match status" value="1"/>
</dbReference>
<feature type="compositionally biased region" description="Basic and acidic residues" evidence="11">
    <location>
        <begin position="3932"/>
        <end position="3942"/>
    </location>
</feature>
<feature type="compositionally biased region" description="Acidic residues" evidence="11">
    <location>
        <begin position="3921"/>
        <end position="3930"/>
    </location>
</feature>
<feature type="compositionally biased region" description="Acidic residues" evidence="11">
    <location>
        <begin position="3856"/>
        <end position="3883"/>
    </location>
</feature>
<dbReference type="InterPro" id="IPR011704">
    <property type="entry name" value="ATPase_dyneun-rel_AAA"/>
</dbReference>
<feature type="region of interest" description="Disordered" evidence="11">
    <location>
        <begin position="3532"/>
        <end position="4061"/>
    </location>
</feature>
<dbReference type="PANTHER" id="PTHR48103">
    <property type="entry name" value="MIDASIN-RELATED"/>
    <property type="match status" value="1"/>
</dbReference>
<dbReference type="Gene3D" id="3.40.50.410">
    <property type="entry name" value="von Willebrand factor, type A domain"/>
    <property type="match status" value="1"/>
</dbReference>
<dbReference type="PIRSF" id="PIRSF010340">
    <property type="entry name" value="Midasin"/>
    <property type="match status" value="1"/>
</dbReference>
<dbReference type="RefSeq" id="XP_020063954.1">
    <property type="nucleotide sequence ID" value="XM_020207874.1"/>
</dbReference>
<dbReference type="Gene3D" id="3.40.50.300">
    <property type="entry name" value="P-loop containing nucleotide triphosphate hydrolases"/>
    <property type="match status" value="5"/>
</dbReference>
<organism evidence="13 14">
    <name type="scientific">Suhomyces tanzawaensis NRRL Y-17324</name>
    <dbReference type="NCBI Taxonomy" id="984487"/>
    <lineage>
        <taxon>Eukaryota</taxon>
        <taxon>Fungi</taxon>
        <taxon>Dikarya</taxon>
        <taxon>Ascomycota</taxon>
        <taxon>Saccharomycotina</taxon>
        <taxon>Pichiomycetes</taxon>
        <taxon>Debaryomycetaceae</taxon>
        <taxon>Suhomyces</taxon>
    </lineage>
</organism>
<evidence type="ECO:0000256" key="6">
    <source>
        <dbReference type="ARBA" id="ARBA00022741"/>
    </source>
</evidence>
<dbReference type="Pfam" id="PF21108">
    <property type="entry name" value="MDN1_4th"/>
    <property type="match status" value="1"/>
</dbReference>
<dbReference type="STRING" id="984487.A0A1E4SHD5"/>
<feature type="compositionally biased region" description="Acidic residues" evidence="11">
    <location>
        <begin position="3566"/>
        <end position="3577"/>
    </location>
</feature>
<dbReference type="InterPro" id="IPR040848">
    <property type="entry name" value="AAA_lid_7"/>
</dbReference>
<keyword evidence="7 10" id="KW-0067">ATP-binding</keyword>
<dbReference type="GO" id="GO:0000055">
    <property type="term" value="P:ribosomal large subunit export from nucleus"/>
    <property type="evidence" value="ECO:0007669"/>
    <property type="project" value="TreeGrafter"/>
</dbReference>
<evidence type="ECO:0000313" key="14">
    <source>
        <dbReference type="Proteomes" id="UP000094285"/>
    </source>
</evidence>
<evidence type="ECO:0000256" key="9">
    <source>
        <dbReference type="ARBA" id="ARBA00023242"/>
    </source>
</evidence>
<protein>
    <recommendedName>
        <fullName evidence="4 10">Midasin</fullName>
    </recommendedName>
</protein>
<dbReference type="GO" id="GO:0005730">
    <property type="term" value="C:nucleolus"/>
    <property type="evidence" value="ECO:0007669"/>
    <property type="project" value="UniProtKB-SubCell"/>
</dbReference>
<keyword evidence="9 10" id="KW-0539">Nucleus</keyword>
<dbReference type="InterPro" id="IPR041190">
    <property type="entry name" value="Midasin_AAA_lid_5"/>
</dbReference>
<dbReference type="InterPro" id="IPR048617">
    <property type="entry name" value="MDN1_AAA_lid_4"/>
</dbReference>
<dbReference type="SUPFAM" id="SSF53300">
    <property type="entry name" value="vWA-like"/>
    <property type="match status" value="1"/>
</dbReference>
<feature type="compositionally biased region" description="Basic and acidic residues" evidence="11">
    <location>
        <begin position="3681"/>
        <end position="3692"/>
    </location>
</feature>
<dbReference type="PROSITE" id="PS00675">
    <property type="entry name" value="SIGMA54_INTERACT_1"/>
    <property type="match status" value="1"/>
</dbReference>
<feature type="domain" description="VWFA" evidence="12">
    <location>
        <begin position="4191"/>
        <end position="4388"/>
    </location>
</feature>
<feature type="compositionally biased region" description="Acidic residues" evidence="11">
    <location>
        <begin position="3752"/>
        <end position="3776"/>
    </location>
</feature>
<feature type="compositionally biased region" description="Basic and acidic residues" evidence="11">
    <location>
        <begin position="4021"/>
        <end position="4034"/>
    </location>
</feature>
<name>A0A1E4SHD5_9ASCO</name>
<dbReference type="Proteomes" id="UP000094285">
    <property type="component" value="Unassembled WGS sequence"/>
</dbReference>
<dbReference type="PROSITE" id="PS50234">
    <property type="entry name" value="VWFA"/>
    <property type="match status" value="1"/>
</dbReference>
<evidence type="ECO:0000256" key="7">
    <source>
        <dbReference type="ARBA" id="ARBA00022840"/>
    </source>
</evidence>
<dbReference type="CDD" id="cd00009">
    <property type="entry name" value="AAA"/>
    <property type="match status" value="1"/>
</dbReference>
<dbReference type="InterPro" id="IPR002035">
    <property type="entry name" value="VWF_A"/>
</dbReference>
<evidence type="ECO:0000256" key="11">
    <source>
        <dbReference type="SAM" id="MobiDB-lite"/>
    </source>
</evidence>
<feature type="compositionally biased region" description="Basic and acidic residues" evidence="11">
    <location>
        <begin position="3844"/>
        <end position="3855"/>
    </location>
</feature>
<keyword evidence="6 10" id="KW-0547">Nucleotide-binding</keyword>
<dbReference type="InterPro" id="IPR036465">
    <property type="entry name" value="vWFA_dom_sf"/>
</dbReference>
<feature type="compositionally biased region" description="Acidic residues" evidence="11">
    <location>
        <begin position="3587"/>
        <end position="3639"/>
    </location>
</feature>
<dbReference type="EMBL" id="KV453913">
    <property type="protein sequence ID" value="ODV78832.1"/>
    <property type="molecule type" value="Genomic_DNA"/>
</dbReference>
<dbReference type="GO" id="GO:0005654">
    <property type="term" value="C:nucleoplasm"/>
    <property type="evidence" value="ECO:0007669"/>
    <property type="project" value="UniProtKB-SubCell"/>
</dbReference>
<dbReference type="SUPFAM" id="SSF52540">
    <property type="entry name" value="P-loop containing nucleoside triphosphate hydrolases"/>
    <property type="match status" value="5"/>
</dbReference>
<dbReference type="GeneID" id="30982011"/>
<dbReference type="GO" id="GO:0030687">
    <property type="term" value="C:preribosome, large subunit precursor"/>
    <property type="evidence" value="ECO:0007669"/>
    <property type="project" value="TreeGrafter"/>
</dbReference>
<feature type="compositionally biased region" description="Acidic residues" evidence="11">
    <location>
        <begin position="4007"/>
        <end position="4020"/>
    </location>
</feature>
<keyword evidence="8 10" id="KW-0143">Chaperone</keyword>
<proteinExistence type="inferred from homology"/>
<dbReference type="InterPro" id="IPR027417">
    <property type="entry name" value="P-loop_NTPase"/>
</dbReference>
<gene>
    <name evidence="13" type="ORF">CANTADRAFT_26760</name>
</gene>
<dbReference type="GO" id="GO:0000027">
    <property type="term" value="P:ribosomal large subunit assembly"/>
    <property type="evidence" value="ECO:0007669"/>
    <property type="project" value="InterPro"/>
</dbReference>
<feature type="compositionally biased region" description="Acidic residues" evidence="11">
    <location>
        <begin position="3783"/>
        <end position="3843"/>
    </location>
</feature>
<evidence type="ECO:0000256" key="4">
    <source>
        <dbReference type="ARBA" id="ARBA00017143"/>
    </source>
</evidence>
<dbReference type="Pfam" id="PF17867">
    <property type="entry name" value="AAA_lid_7"/>
    <property type="match status" value="2"/>
</dbReference>
<feature type="compositionally biased region" description="Basic and acidic residues" evidence="11">
    <location>
        <begin position="3964"/>
        <end position="3986"/>
    </location>
</feature>
<evidence type="ECO:0000256" key="1">
    <source>
        <dbReference type="ARBA" id="ARBA00004604"/>
    </source>
</evidence>
<feature type="compositionally biased region" description="Acidic residues" evidence="11">
    <location>
        <begin position="3693"/>
        <end position="3725"/>
    </location>
</feature>
<reference evidence="14" key="1">
    <citation type="submission" date="2016-05" db="EMBL/GenBank/DDBJ databases">
        <title>Comparative genomics of biotechnologically important yeasts.</title>
        <authorList>
            <consortium name="DOE Joint Genome Institute"/>
            <person name="Riley R."/>
            <person name="Haridas S."/>
            <person name="Wolfe K.H."/>
            <person name="Lopes M.R."/>
            <person name="Hittinger C.T."/>
            <person name="Goker M."/>
            <person name="Salamov A."/>
            <person name="Wisecaver J."/>
            <person name="Long T.M."/>
            <person name="Aerts A.L."/>
            <person name="Barry K."/>
            <person name="Choi C."/>
            <person name="Clum A."/>
            <person name="Coughlan A.Y."/>
            <person name="Deshpande S."/>
            <person name="Douglass A.P."/>
            <person name="Hanson S.J."/>
            <person name="Klenk H.-P."/>
            <person name="Labutti K."/>
            <person name="Lapidus A."/>
            <person name="Lindquist E."/>
            <person name="Lipzen A."/>
            <person name="Meier-Kolthoff J.P."/>
            <person name="Ohm R.A."/>
            <person name="Otillar R.P."/>
            <person name="Pangilinan J."/>
            <person name="Peng Y."/>
            <person name="Rokas A."/>
            <person name="Rosa C.A."/>
            <person name="Scheuner C."/>
            <person name="Sibirny A.A."/>
            <person name="Slot J.C."/>
            <person name="Stielow J.B."/>
            <person name="Sun H."/>
            <person name="Kurtzman C.P."/>
            <person name="Blackwell M."/>
            <person name="Grigoriev I.V."/>
            <person name="Jeffries T.W."/>
        </authorList>
    </citation>
    <scope>NUCLEOTIDE SEQUENCE [LARGE SCALE GENOMIC DNA]</scope>
    <source>
        <strain evidence="14">NRRL Y-17324</strain>
    </source>
</reference>
<dbReference type="Pfam" id="PF07728">
    <property type="entry name" value="AAA_5"/>
    <property type="match status" value="7"/>
</dbReference>
<dbReference type="FunFam" id="3.40.50.300:FF:000712">
    <property type="entry name" value="Midasin"/>
    <property type="match status" value="1"/>
</dbReference>
<dbReference type="GO" id="GO:0016887">
    <property type="term" value="F:ATP hydrolysis activity"/>
    <property type="evidence" value="ECO:0007669"/>
    <property type="project" value="InterPro"/>
</dbReference>
<evidence type="ECO:0000256" key="10">
    <source>
        <dbReference type="PIRNR" id="PIRNR010340"/>
    </source>
</evidence>
<dbReference type="InterPro" id="IPR003593">
    <property type="entry name" value="AAA+_ATPase"/>
</dbReference>
<sequence length="4399" mass="499803">MLSNNGINNTDQLLETTLYDNIFAEAIDCFGSSITEYNALVPLVNVIGDTLEIPTSRINLFLTNHVPNFIEDSDHIKVGRATLTKSLDKTYRGVSNQTSFAKTNHSLRLMEQVGVSIQMIEPILLVGETGTGKTTIVQQIAKMMNKKLIVINVSQQTESGDLLGGYKPVNAKTMVVPIQDEFQRLFLATFSKKKNEKFAQLLGKCLSKNQWKNVIRLWREALKLAREVLKASDSDDESPPSKKRKLTSNDKTIIMNQWLEFEALVQKFELLIANLENSFVFNFVEGSLVKAVKNGDWLLLDEINLASSDTLESIVDLLNEAHDQRTLLLTEKGDIEPIKAHSEFRIFGCMNPSTDIGKKDLPPSIRSRFSEIYVHSPDRDISDLLMIIDKYVHRYAVGDEWVGNDIAELYLEAKKLSETNQIVDGANQRPHFSIRTLSRTLIYVCDIVSIYGLRRSLYEGFCMSFLTLLDTKSEAILQPVIMKHTLGRLKNMKSVIKQCPPAPTTAGSAYVQFKHYWMKQGPMEPIPQPHYIITPFVEKNMLNLVRATAGRRFPILVQGPTSAGKTSMINYLANITGHKFVRINNHEHTDLQEYLGTYVSDSTGKLTFKEGVLVEALRKGHWIVLDELNLAPTDVLEALNRLLDDNRELFIPETQEVVHPHPDFMIFATQNPPGLYGGRKVLSRAFRNRFLELHFDDIPQDELEIILKERCQIAPTYGKKIVEVYRQLSIQRQSSRLFEQKNSFATLRDLFRWALREAVGYEELAANGYMLLAERVRKDDEKKVVQQVIEKVMRVKLDMDAYYEKLEEKALMSLPDTSIVWTKSMRRLAVLVFTSMKYNEPLLLVGETGCGKTTVCQIIARYLGKELVTVNAHQNTETGDILGAQRPVRNKLETKKDLVDSLTKVFEAMGREIQPDWDLEYLLELYDSINSFEGMDAKLLELVAQGRKDLAVLFEWNDGPLIQAMKQGNFFLLDEISLADDSVLERLNSVLEPERSLLLAEKGTDDAFITAHEGFEFLATMNPGGDYGKKELSPALRNRFTEIWVPSMNDFNDVREIIASKLINKDHIEPIVQFSEWYGKKFGGGHIDSGVISLRDILAWVQFINSCSKEVEPSAALLHGASMVFIDALGTNNTAYLAENEARLNEQKEECVAKLSQFANADLMKFFKATYQVSMTEEQFQSGPFSLSRIQVDTSKGAPFNLLAPTTAANCMRIVRAMQVHKPILLEGSPGVGKTSLITALAKATGNPLIRINLSEQTDLIDLFGSDTPAEGGKTGEFVWRDAPFLRAMQRGEWVLLDEMNLASQSVLEGLNACLDHRGEAYIPELDKSFTCHPEFKVFAAQNPQYQGGGRKGLPKSFVNRFSVVYVDVLKSQDLNMISNHLYPNVGEDAVAKLIQFISQLEEQIVVQKKWGSLGGPWEFNLRDTLRWFEMYSSKFLVEDLNDFFNMIICQRFRCEEDRAKARELFESIFGPQVQKDVYYSITDKYLQVGDAIIERKRNVQYRSDNLLPLQSNFKVLESAIRCINHNLPLIITGPSNAGKTELIRFLGGVIGVKIDEFAMNNDVDSMDILGGYEQVDYTRSIIMITDKVYEQLNEMIVININSDKNVVSKAVEFLDFLYSNEIGVENYDTFHALFGSNLEIYSNDTLTKLYQESTVLSKKIQQDKSIKFDWFDGLLVQAVEKGNWLILDNANLCNPSVLDRLNSLLETDGVLIINECNNSDGQPRVIKPHPEFRLFLTVDPKYGELSRAMRNRGIEIFLDKLDVRMTSYDKKLLGFEGSAPVVKFFPSSSSEFRPFALLDDIFEASSNVQEAVTIGFSVLPFDLLVNSNWISFVVSSSQFSSHTKSLAQSLLAIIEYGKSTGLINRLHSIYQPIQEYVNELLGFNTLFSYHQVPHPLLNPNIVPIISKLNPWVGSSESNYFFEVITRVIKSNTTIKSIEEQGLNGKVNELSYIERSAAYHLGRNIKNVPRLEIFKFMKQTSEFIEMVFQKLIGSMFQSQGVYQSLYEFQSIWEGMLETSQEQDESKLRVYQEMMSKWVKTEDSGDSSIKPYLDEIKQTIHTFVQKLNLSTGSSMDLIWETCRGDYPKNEQSWENLKRLISLADDFDEIADEQFGDARESVLGLRKLIVEVYQDIVTDRMNDEGFQELYDTLSSGIKSLKEVSSKFVIKRDNSFKKEVSMIANFIESQGLMNGQDVSEKIVELASEGNTSTISLLNNNQGILFKPYPSIFKKLWKADESLVPGLFYSDLILSSLTKIQKLPGSSGKYLQQKLDDIDHLKRALINNSLPILSNQISSFKDLLVKWIHQFLIIHLDSFNEQDKVVLQNLDLASIKEYVSSIVQIVENSSDEAFRNIALEYFIPALILISDATSQSVKALGKAWILFSCGSIQLYLPSSSYDPAIKEYVIYKKFNDQKEASEKIINAWKIARQVLMGDEISGIEKLLPSVDANNSPSRPRVFRTQKSIDTLFEEWNAFMESTIDVEPIRTLLESAEQLNDSTAKRTEMFQNNSNQFLLRLRKKHFIYSDLNDILVGYIYGLKFGFDLLSSDSKNDLSKYQFDPLWLVNVVGLTDESSCNEMFENAKVLTKSLPIDSSVSEHLMSFFMRLSFVHSSESSILEQALQSLYYRWSLRRIKQEEAEAQQGSLYKYNDTEGDAEEDFKSMFPDYEEVVGEVDTKSSKKNDSFEEIYFMIAKMYMNEFVMQNDFNIQSLVNDGAEIIELMSNILSESKKSQNNPSILASLIAKISASHQEFTNSLNHNLFDFYHGNSSSESKKAIKIITNIHTSVLKLLEQWPEHSTLQNIAVATNEYLQVPIEVPLSRLLQKIEQIYTLISEWEKYASSEVTLKVFFDELTVLIVSWRKLELSTWKALFSFEETTLEKNLGKWWFHLFEVIMIPILGKEYEDLTPVKLLAALNLFMSQSTYGEYASRLNLLRSFRNHILRLQQDVQAVQDVHNALCNFIQFYEQFIPLITEAINTTKVKLEKDINEVILLASWKDVNIDALKQSSRKSHNNLYKIVRKYRALLATSVSSLIQGGLTEVNKTVISVKELPLITGHVSDKEDGELCSTISTWSQRPTRLQNLTMVEKNMNTYVSRIIEDEIPNIYGYAKDTLEQMEQLRKETPKELKKDNKKIVAALKTQKRKLLSDTIRELRRIGLKTTLRADIMEFQGTTNVILVNSTNFGDSILKGSDGYFFRILDLLPRLRASVSEVAEDVPAADAQKGLAAAENLIHSLIATRGQLNTFANGLGTVDELFLSFEKLANVKNNNDVLVRASVVDSSNMNIMTIKKILYWLPKIIDHTIEIIQANAMGDNVLKILMKAKFELTSFSQTFKTMDSHIYTGETVKCIEKFQNFYQIFSGDIRACCSTTAKDTFIAELINQWILTSQYSVQIQSSTSLNDLRTVEDVELAYRDLSSAIIVTIQKALEVIAEPVSEEDDGWLKTSQQRLFKLIKSLHYPKIIHKINRCIELASQVEHSIVSSNLVSALTSFTLPLVKHYVKLCWNTLGKSRTNYLETSHATFILTSSLHTLATKGFCSPEPPTEQKEDSNLQDGTGLGDGEGQNTGEVGDDEDLSEDAQTENKEKEEKDEGDEDENDDAVDMDGDMAGDLEEASDQDDDGEGDDEEGEDLDEEVDDIDDLDPNAIDEKMWDEEAKDDKEKESDNMPENSKNDDITANEDEDQSSDKKPNDANEGKEEENDDENDKEEKEEAEDGEEEDVGEQEDEVKNDENEKLDDYVPETETLDLPEDMKLDGDDEEDDEGDDGEFDDKMEDQEEDKNESNDVNNEEEEVAEQGQEDEVMEDAEQEGDDQDENADQNQEQEEEEAEEAGEAEAGEDAMESDEETVGEKDEEKKEEGGNDNELDQETAEGADAANDDNNDDDVDMESAVKQEYGEKGDGADNQVVDENEDIGATGGASTDMNQQDENEDNTNQDEARDQAKESLKQLGDSLKEFHRRRQEIQQASQEKEEKVDQSANERPDEFEHVEGENAEFDTQALGAADKDQIQSIDEDMAIDDDENDETHEIKEEPETKPDEDNMDVDENAEEVDPEEGNIDPDNDFEGKTKGAFIGERKQTKDDGELIYNKDLQEEELDEYVQLDNLQLNDLNDDAPIELETARELWRKSELATQELASGLCEQLRLILEPTLATKLRGDYKTGKRLNMKRIITYIASEFRKDKIWLRRTKPSKRQYQIMIAVDDSKSMSESKSTELAYHSIALVSKALTQLESGGLSIVRFGEDIKVVHPFDKPFNNQETGSRIFQWFDFQQTKTDIKQLCAKSLKIFEDARATSNSDLWQLQIILSDGVCEDHETIQRMVRKAREEKIMLVFVVIDGINSNESILDMSQVSYVPDPNTGAMNLKVDKYLDTFPFEFYVVVRDINELPEMLSLILRQYFSEMASA</sequence>
<feature type="compositionally biased region" description="Acidic residues" evidence="11">
    <location>
        <begin position="4035"/>
        <end position="4058"/>
    </location>
</feature>
<dbReference type="Pfam" id="PF00092">
    <property type="entry name" value="VWA"/>
    <property type="match status" value="1"/>
</dbReference>
<evidence type="ECO:0000256" key="5">
    <source>
        <dbReference type="ARBA" id="ARBA00022553"/>
    </source>
</evidence>
<dbReference type="GO" id="GO:0005524">
    <property type="term" value="F:ATP binding"/>
    <property type="evidence" value="ECO:0007669"/>
    <property type="project" value="UniProtKB-KW"/>
</dbReference>
<dbReference type="Pfam" id="PF17865">
    <property type="entry name" value="AAA_lid_5"/>
    <property type="match status" value="1"/>
</dbReference>
<comment type="function">
    <text evidence="10">Nuclear chaperone required for maturation and nuclear export of pre-60S ribosome subunits.</text>
</comment>
<feature type="compositionally biased region" description="Basic and acidic residues" evidence="11">
    <location>
        <begin position="3885"/>
        <end position="3897"/>
    </location>
</feature>
<keyword evidence="14" id="KW-1185">Reference proteome</keyword>
<dbReference type="FunFam" id="3.40.50.300:FF:001368">
    <property type="entry name" value="Midasin"/>
    <property type="match status" value="1"/>
</dbReference>
<feature type="compositionally biased region" description="Basic and acidic residues" evidence="11">
    <location>
        <begin position="3643"/>
        <end position="3671"/>
    </location>
</feature>
<comment type="subcellular location">
    <subcellularLocation>
        <location evidence="1">Nucleus</location>
        <location evidence="1">Nucleolus</location>
    </subcellularLocation>
    <subcellularLocation>
        <location evidence="2">Nucleus</location>
        <location evidence="2">Nucleoplasm</location>
    </subcellularLocation>
</comment>
<feature type="compositionally biased region" description="Acidic residues" evidence="11">
    <location>
        <begin position="3735"/>
        <end position="3745"/>
    </location>
</feature>
<evidence type="ECO:0000256" key="2">
    <source>
        <dbReference type="ARBA" id="ARBA00004642"/>
    </source>
</evidence>
<accession>A0A1E4SHD5</accession>
<comment type="similarity">
    <text evidence="3 10">Belongs to the midasin family.</text>
</comment>
<evidence type="ECO:0000313" key="13">
    <source>
        <dbReference type="EMBL" id="ODV78832.1"/>
    </source>
</evidence>
<evidence type="ECO:0000259" key="12">
    <source>
        <dbReference type="PROSITE" id="PS50234"/>
    </source>
</evidence>
<keyword evidence="5" id="KW-0597">Phosphoprotein</keyword>
<dbReference type="PANTHER" id="PTHR48103:SF2">
    <property type="entry name" value="MIDASIN"/>
    <property type="match status" value="1"/>
</dbReference>
<dbReference type="InterPro" id="IPR012099">
    <property type="entry name" value="Midasin"/>
</dbReference>
<dbReference type="FunFam" id="3.40.50.300:FF:000142">
    <property type="entry name" value="Midasin"/>
    <property type="match status" value="1"/>
</dbReference>
<evidence type="ECO:0000256" key="8">
    <source>
        <dbReference type="ARBA" id="ARBA00023186"/>
    </source>
</evidence>
<dbReference type="InterPro" id="IPR025662">
    <property type="entry name" value="Sigma_54_int_dom_ATP-bd_1"/>
</dbReference>
<dbReference type="FunFam" id="3.40.50.300:FF:001053">
    <property type="entry name" value="Midasin"/>
    <property type="match status" value="1"/>
</dbReference>
<evidence type="ECO:0000256" key="3">
    <source>
        <dbReference type="ARBA" id="ARBA00007188"/>
    </source>
</evidence>
<dbReference type="SMART" id="SM00382">
    <property type="entry name" value="AAA"/>
    <property type="match status" value="5"/>
</dbReference>
<dbReference type="OrthoDB" id="5186at2759"/>